<evidence type="ECO:0000313" key="13">
    <source>
        <dbReference type="Proteomes" id="UP000198862"/>
    </source>
</evidence>
<organism evidence="12 13">
    <name type="scientific">Pseudoalteromonas denitrificans DSM 6059</name>
    <dbReference type="NCBI Taxonomy" id="1123010"/>
    <lineage>
        <taxon>Bacteria</taxon>
        <taxon>Pseudomonadati</taxon>
        <taxon>Pseudomonadota</taxon>
        <taxon>Gammaproteobacteria</taxon>
        <taxon>Alteromonadales</taxon>
        <taxon>Pseudoalteromonadaceae</taxon>
        <taxon>Pseudoalteromonas</taxon>
    </lineage>
</organism>
<dbReference type="InterPro" id="IPR045746">
    <property type="entry name" value="ACT14924-like_Acyltransf_dom"/>
</dbReference>
<evidence type="ECO:0000256" key="3">
    <source>
        <dbReference type="ARBA" id="ARBA00022679"/>
    </source>
</evidence>
<comment type="pathway">
    <text evidence="1">Lipid metabolism.</text>
</comment>
<dbReference type="PANTHER" id="PTHR37323">
    <property type="entry name" value="GCN5-RELATED N-ACETYLTRANSFERASE"/>
    <property type="match status" value="1"/>
</dbReference>
<name>A0A1I1TWM8_9GAMM</name>
<dbReference type="OrthoDB" id="1113830at2"/>
<dbReference type="STRING" id="1123010.SAMN02745724_05022"/>
<protein>
    <recommendedName>
        <fullName evidence="8">L-ornithine N(alpha)-acyltransferase</fullName>
        <ecNumber evidence="7">2.3.2.30</ecNumber>
    </recommendedName>
</protein>
<evidence type="ECO:0000259" key="11">
    <source>
        <dbReference type="SMART" id="SM00563"/>
    </source>
</evidence>
<dbReference type="EC" id="2.3.2.30" evidence="7"/>
<dbReference type="PANTHER" id="PTHR37323:SF1">
    <property type="entry name" value="L-ORNITHINE N(ALPHA)-ACYLTRANSFERASE"/>
    <property type="match status" value="1"/>
</dbReference>
<keyword evidence="3" id="KW-0808">Transferase</keyword>
<dbReference type="GO" id="GO:0006629">
    <property type="term" value="P:lipid metabolic process"/>
    <property type="evidence" value="ECO:0007669"/>
    <property type="project" value="UniProtKB-KW"/>
</dbReference>
<accession>A0A1I1TWM8</accession>
<evidence type="ECO:0000256" key="1">
    <source>
        <dbReference type="ARBA" id="ARBA00005189"/>
    </source>
</evidence>
<reference evidence="12 13" key="1">
    <citation type="submission" date="2016-10" db="EMBL/GenBank/DDBJ databases">
        <authorList>
            <person name="de Groot N.N."/>
        </authorList>
    </citation>
    <scope>NUCLEOTIDE SEQUENCE [LARGE SCALE GENOMIC DNA]</scope>
    <source>
        <strain evidence="12 13">DSM 6059</strain>
    </source>
</reference>
<evidence type="ECO:0000256" key="5">
    <source>
        <dbReference type="ARBA" id="ARBA00023315"/>
    </source>
</evidence>
<dbReference type="SUPFAM" id="SSF55729">
    <property type="entry name" value="Acyl-CoA N-acyltransferases (Nat)"/>
    <property type="match status" value="1"/>
</dbReference>
<evidence type="ECO:0000256" key="2">
    <source>
        <dbReference type="ARBA" id="ARBA00022516"/>
    </source>
</evidence>
<comment type="similarity">
    <text evidence="6">Belongs to the acetyltransferase family. OlsB subfamily.</text>
</comment>
<dbReference type="Proteomes" id="UP000198862">
    <property type="component" value="Unassembled WGS sequence"/>
</dbReference>
<feature type="domain" description="Phospholipid/glycerol acyltransferase" evidence="11">
    <location>
        <begin position="81"/>
        <end position="198"/>
    </location>
</feature>
<comment type="catalytic activity">
    <reaction evidence="10">
        <text>a (3R)-hydroxyacyl-[ACP] + L-ornithine = a lyso-ornithine lipid + holo-[ACP] + H(+)</text>
        <dbReference type="Rhea" id="RHEA:20633"/>
        <dbReference type="Rhea" id="RHEA-COMP:9685"/>
        <dbReference type="Rhea" id="RHEA-COMP:9945"/>
        <dbReference type="ChEBI" id="CHEBI:15378"/>
        <dbReference type="ChEBI" id="CHEBI:46911"/>
        <dbReference type="ChEBI" id="CHEBI:64479"/>
        <dbReference type="ChEBI" id="CHEBI:78827"/>
        <dbReference type="ChEBI" id="CHEBI:138482"/>
        <dbReference type="EC" id="2.3.2.30"/>
    </reaction>
    <physiologicalReaction direction="left-to-right" evidence="10">
        <dbReference type="Rhea" id="RHEA:20634"/>
    </physiologicalReaction>
</comment>
<evidence type="ECO:0000313" key="12">
    <source>
        <dbReference type="EMBL" id="SFD62795.1"/>
    </source>
</evidence>
<evidence type="ECO:0000256" key="7">
    <source>
        <dbReference type="ARBA" id="ARBA00039058"/>
    </source>
</evidence>
<keyword evidence="4" id="KW-0443">Lipid metabolism</keyword>
<dbReference type="InterPro" id="IPR002123">
    <property type="entry name" value="Plipid/glycerol_acylTrfase"/>
</dbReference>
<dbReference type="Pfam" id="PF19576">
    <property type="entry name" value="Acyltransf_2"/>
    <property type="match status" value="1"/>
</dbReference>
<evidence type="ECO:0000256" key="10">
    <source>
        <dbReference type="ARBA" id="ARBA00047785"/>
    </source>
</evidence>
<keyword evidence="5" id="KW-0012">Acyltransferase</keyword>
<dbReference type="AlphaFoldDB" id="A0A1I1TWM8"/>
<dbReference type="GO" id="GO:0043810">
    <property type="term" value="F:ornithine-acyl [acyl carrier protein] N-acyltransferase activity"/>
    <property type="evidence" value="ECO:0007669"/>
    <property type="project" value="UniProtKB-EC"/>
</dbReference>
<dbReference type="SUPFAM" id="SSF69593">
    <property type="entry name" value="Glycerol-3-phosphate (1)-acyltransferase"/>
    <property type="match status" value="1"/>
</dbReference>
<dbReference type="CDD" id="cd07986">
    <property type="entry name" value="LPLAT_ACT14924-like"/>
    <property type="match status" value="1"/>
</dbReference>
<evidence type="ECO:0000256" key="9">
    <source>
        <dbReference type="ARBA" id="ARBA00045724"/>
    </source>
</evidence>
<evidence type="ECO:0000256" key="4">
    <source>
        <dbReference type="ARBA" id="ARBA00023098"/>
    </source>
</evidence>
<dbReference type="RefSeq" id="WP_091991287.1">
    <property type="nucleotide sequence ID" value="NZ_FOLO01000076.1"/>
</dbReference>
<keyword evidence="2" id="KW-0444">Lipid biosynthesis</keyword>
<gene>
    <name evidence="12" type="ORF">SAMN02745724_05022</name>
</gene>
<dbReference type="InterPro" id="IPR016181">
    <property type="entry name" value="Acyl_CoA_acyltransferase"/>
</dbReference>
<dbReference type="InterPro" id="IPR052351">
    <property type="entry name" value="Ornithine_N-alpha-AT"/>
</dbReference>
<proteinExistence type="inferred from homology"/>
<evidence type="ECO:0000256" key="8">
    <source>
        <dbReference type="ARBA" id="ARBA00039866"/>
    </source>
</evidence>
<dbReference type="EMBL" id="FOLO01000076">
    <property type="protein sequence ID" value="SFD62795.1"/>
    <property type="molecule type" value="Genomic_DNA"/>
</dbReference>
<dbReference type="SMART" id="SM00563">
    <property type="entry name" value="PlsC"/>
    <property type="match status" value="1"/>
</dbReference>
<keyword evidence="13" id="KW-1185">Reference proteome</keyword>
<evidence type="ECO:0000256" key="6">
    <source>
        <dbReference type="ARBA" id="ARBA00038095"/>
    </source>
</evidence>
<sequence length="574" mass="66007">MINVDKVLAEQLPSLNNRELTKKPLKAILSNLLHEKDLIEFQNKYPHLQGIDFVEQVLEYFDFSYRTSDREKEHIPSTGKVVIIANHPIGSLDGLALLKLITDIRPDVKVVANDMLMAIEPMHKMLLPVNNMQGNTATQNLSKIYNYLIKGGAVIVFPAGEVSRLRPNGVRDTHWHSGFYRIAKATQSPILPIYIDGRNSALFYSVSMLYKPLATMLLISEMFKQYQKCVDIKIGKLIPKDNYINHHLPYRTTISLFKKHVYRLGSNKQGLFKTHSPIAQPEDPKALKLAIEQCESLGSTLDSKEIYLYKYTESSPILREIGRLREMTFREIGEGTGNRRDTDKYDAYYFHLILWDKQNLEIAGAYRFADTKTVLQKQGKTALYTQSLFKYNSEMTPYFEHGLELGRSFVQPKYWGKRSLDYLWYGIGAFINKNPKFRYLFGPVSISDSLPKSAKDHLVFFYQLHFGNKNKLAESNFPYLINKQDKVKFQETFTGLDHKADFATLKHLIANMGSSIPTLYKQYSDLCEPGGVEFLSFGTDPEFNDCIDGLVLVDLDKLKEKKRNRYINSHNIEV</sequence>
<dbReference type="Pfam" id="PF13444">
    <property type="entry name" value="Acetyltransf_5"/>
    <property type="match status" value="1"/>
</dbReference>
<comment type="function">
    <text evidence="9">Catalyzes the first step in the biosynthesis of ornithine lipids, which are phosphorus-free membrane lipids. Catalyzes the 3-hydroxyacyl-acyl carrier protein-dependent acylation of ornithine to form lyso-ornithine lipid (LOL).</text>
</comment>